<dbReference type="Pfam" id="PF13407">
    <property type="entry name" value="Peripla_BP_4"/>
    <property type="match status" value="1"/>
</dbReference>
<evidence type="ECO:0000256" key="2">
    <source>
        <dbReference type="ARBA" id="ARBA00007639"/>
    </source>
</evidence>
<dbReference type="SUPFAM" id="SSF53822">
    <property type="entry name" value="Periplasmic binding protein-like I"/>
    <property type="match status" value="1"/>
</dbReference>
<dbReference type="PIRSF" id="PIRSF002816">
    <property type="entry name" value="AraF"/>
    <property type="match status" value="1"/>
</dbReference>
<dbReference type="GO" id="GO:0042882">
    <property type="term" value="P:L-arabinose transmembrane transport"/>
    <property type="evidence" value="ECO:0007669"/>
    <property type="project" value="InterPro"/>
</dbReference>
<dbReference type="GO" id="GO:0030288">
    <property type="term" value="C:outer membrane-bounded periplasmic space"/>
    <property type="evidence" value="ECO:0007669"/>
    <property type="project" value="TreeGrafter"/>
</dbReference>
<dbReference type="GO" id="GO:0030246">
    <property type="term" value="F:carbohydrate binding"/>
    <property type="evidence" value="ECO:0007669"/>
    <property type="project" value="TreeGrafter"/>
</dbReference>
<reference evidence="3 4" key="1">
    <citation type="submission" date="2017-04" db="EMBL/GenBank/DDBJ databases">
        <authorList>
            <person name="Afonso C.L."/>
            <person name="Miller P.J."/>
            <person name="Scott M.A."/>
            <person name="Spackman E."/>
            <person name="Goraichik I."/>
            <person name="Dimitrov K.M."/>
            <person name="Suarez D.L."/>
            <person name="Swayne D.E."/>
        </authorList>
    </citation>
    <scope>NUCLEOTIDE SEQUENCE [LARGE SCALE GENOMIC DNA]</scope>
    <source>
        <strain evidence="4">XA(T)</strain>
    </source>
</reference>
<organism evidence="3 4">
    <name type="scientific">Cnuibacter physcomitrellae</name>
    <dbReference type="NCBI Taxonomy" id="1619308"/>
    <lineage>
        <taxon>Bacteria</taxon>
        <taxon>Bacillati</taxon>
        <taxon>Actinomycetota</taxon>
        <taxon>Actinomycetes</taxon>
        <taxon>Micrococcales</taxon>
        <taxon>Microbacteriaceae</taxon>
        <taxon>Cnuibacter</taxon>
    </lineage>
</organism>
<accession>A0A1X9LFW5</accession>
<dbReference type="PANTHER" id="PTHR30036:SF7">
    <property type="entry name" value="ABC TRANSPORTER PERIPLASMIC-BINDING PROTEIN YPHF"/>
    <property type="match status" value="1"/>
</dbReference>
<evidence type="ECO:0000313" key="3">
    <source>
        <dbReference type="EMBL" id="ARJ04027.1"/>
    </source>
</evidence>
<dbReference type="Gene3D" id="3.40.50.2300">
    <property type="match status" value="2"/>
</dbReference>
<dbReference type="STRING" id="1619308.B5808_01355"/>
<proteinExistence type="inferred from homology"/>
<dbReference type="PANTHER" id="PTHR30036">
    <property type="entry name" value="D-XYLOSE-BINDING PERIPLASMIC PROTEIN"/>
    <property type="match status" value="1"/>
</dbReference>
<gene>
    <name evidence="3" type="ORF">B5808_01355</name>
</gene>
<dbReference type="InterPro" id="IPR050555">
    <property type="entry name" value="Bact_Solute-Bind_Prot2"/>
</dbReference>
<comment type="similarity">
    <text evidence="2">Belongs to the bacterial solute-binding protein 2 family.</text>
</comment>
<name>A0A1X9LFW5_9MICO</name>
<keyword evidence="4" id="KW-1185">Reference proteome</keyword>
<comment type="subcellular location">
    <subcellularLocation>
        <location evidence="1">Cell envelope</location>
    </subcellularLocation>
</comment>
<dbReference type="InterPro" id="IPR026266">
    <property type="entry name" value="AraF"/>
</dbReference>
<dbReference type="InterPro" id="IPR028082">
    <property type="entry name" value="Peripla_BP_I"/>
</dbReference>
<dbReference type="PROSITE" id="PS51257">
    <property type="entry name" value="PROKAR_LIPOPROTEIN"/>
    <property type="match status" value="1"/>
</dbReference>
<evidence type="ECO:0000256" key="1">
    <source>
        <dbReference type="ARBA" id="ARBA00004196"/>
    </source>
</evidence>
<dbReference type="InterPro" id="IPR025997">
    <property type="entry name" value="SBP_2_dom"/>
</dbReference>
<evidence type="ECO:0000313" key="4">
    <source>
        <dbReference type="Proteomes" id="UP000192775"/>
    </source>
</evidence>
<dbReference type="RefSeq" id="WP_085017839.1">
    <property type="nucleotide sequence ID" value="NZ_BMHD01000001.1"/>
</dbReference>
<protein>
    <submittedName>
        <fullName evidence="3">Sugar ABC transporter substrate-binding protein</fullName>
    </submittedName>
</protein>
<sequence>MIRHTARAPWRAATAAGIAAVALVALSACTSGMESSGSGSTPAAGGTNDGPLTIALLQKQGDQQYFIDEANGAKQAAEAAGDVTVNVVDLGTDSNKAISEVEAAIAQQVDGIIIVVPDQQIGPQVIQLANDAGIPIMAADDTIEDGAGNAAPFAGFDGTSMGEQVGAEAASLYQKAGWTAADTRILSAYKEDLSVCQQRVDGAASAFSKAVADGPEVIKVGTDNSATDAQDKAGAVITANSGVKHWIVWGCNDENETGVVTALQNSGVAPADIIGVGLGAYLTCKDWKAGQDTGNKAALFISGVEVGKSAVDSMVALLRDGTALPPQSIANTEIVDASNWESKGVVCT</sequence>
<dbReference type="Proteomes" id="UP000192775">
    <property type="component" value="Chromosome"/>
</dbReference>
<dbReference type="KEGG" id="cphy:B5808_01355"/>
<dbReference type="AlphaFoldDB" id="A0A1X9LFW5"/>
<dbReference type="EMBL" id="CP020715">
    <property type="protein sequence ID" value="ARJ04027.1"/>
    <property type="molecule type" value="Genomic_DNA"/>
</dbReference>